<dbReference type="InterPro" id="IPR025857">
    <property type="entry name" value="MacB_PCD"/>
</dbReference>
<protein>
    <submittedName>
        <fullName evidence="10">FtsX-like permease family protein</fullName>
    </submittedName>
</protein>
<dbReference type="InterPro" id="IPR050250">
    <property type="entry name" value="Macrolide_Exporter_MacB"/>
</dbReference>
<evidence type="ECO:0000256" key="1">
    <source>
        <dbReference type="ARBA" id="ARBA00004651"/>
    </source>
</evidence>
<evidence type="ECO:0000313" key="11">
    <source>
        <dbReference type="Proteomes" id="UP001232750"/>
    </source>
</evidence>
<dbReference type="PANTHER" id="PTHR30572:SF9">
    <property type="entry name" value="ABC TRANSPORTER PERMEASE PROTEIN"/>
    <property type="match status" value="1"/>
</dbReference>
<organism evidence="10 11">
    <name type="scientific">Gordonibacter faecis</name>
    <dbReference type="NCBI Taxonomy" id="3047475"/>
    <lineage>
        <taxon>Bacteria</taxon>
        <taxon>Bacillati</taxon>
        <taxon>Actinomycetota</taxon>
        <taxon>Coriobacteriia</taxon>
        <taxon>Eggerthellales</taxon>
        <taxon>Eggerthellaceae</taxon>
        <taxon>Gordonibacter</taxon>
    </lineage>
</organism>
<name>A0ABT7DPH0_9ACTN</name>
<evidence type="ECO:0000259" key="8">
    <source>
        <dbReference type="Pfam" id="PF02687"/>
    </source>
</evidence>
<comment type="caution">
    <text evidence="10">The sequence shown here is derived from an EMBL/GenBank/DDBJ whole genome shotgun (WGS) entry which is preliminary data.</text>
</comment>
<evidence type="ECO:0000256" key="2">
    <source>
        <dbReference type="ARBA" id="ARBA00022475"/>
    </source>
</evidence>
<dbReference type="Pfam" id="PF12704">
    <property type="entry name" value="MacB_PCD"/>
    <property type="match status" value="1"/>
</dbReference>
<dbReference type="PANTHER" id="PTHR30572">
    <property type="entry name" value="MEMBRANE COMPONENT OF TRANSPORTER-RELATED"/>
    <property type="match status" value="1"/>
</dbReference>
<feature type="transmembrane region" description="Helical" evidence="7">
    <location>
        <begin position="383"/>
        <end position="407"/>
    </location>
</feature>
<feature type="domain" description="ABC3 transporter permease C-terminal" evidence="8">
    <location>
        <begin position="297"/>
        <end position="411"/>
    </location>
</feature>
<reference evidence="10 11" key="1">
    <citation type="submission" date="2023-05" db="EMBL/GenBank/DDBJ databases">
        <title>Gordonibacter KGMB12511T sp. nov., isolated from faeces of healthy Korean.</title>
        <authorList>
            <person name="Kim H.S."/>
            <person name="Kim J.-S."/>
            <person name="Suh M.K."/>
            <person name="Eom M.K."/>
            <person name="Do H.E."/>
            <person name="Lee J.-S."/>
        </authorList>
    </citation>
    <scope>NUCLEOTIDE SEQUENCE [LARGE SCALE GENOMIC DNA]</scope>
    <source>
        <strain evidence="10 11">KGMB12511</strain>
    </source>
</reference>
<comment type="subcellular location">
    <subcellularLocation>
        <location evidence="1">Cell membrane</location>
        <topology evidence="1">Multi-pass membrane protein</topology>
    </subcellularLocation>
</comment>
<accession>A0ABT7DPH0</accession>
<gene>
    <name evidence="10" type="ORF">QNJ86_04480</name>
</gene>
<dbReference type="RefSeq" id="WP_283831395.1">
    <property type="nucleotide sequence ID" value="NZ_JASJEU010000008.1"/>
</dbReference>
<comment type="similarity">
    <text evidence="6">Belongs to the ABC-4 integral membrane protein family.</text>
</comment>
<evidence type="ECO:0000256" key="3">
    <source>
        <dbReference type="ARBA" id="ARBA00022692"/>
    </source>
</evidence>
<dbReference type="InterPro" id="IPR003838">
    <property type="entry name" value="ABC3_permease_C"/>
</dbReference>
<keyword evidence="11" id="KW-1185">Reference proteome</keyword>
<evidence type="ECO:0000259" key="9">
    <source>
        <dbReference type="Pfam" id="PF12704"/>
    </source>
</evidence>
<sequence length="419" mass="44078">MNPITRAMLSIARKWKRTAFLFGLILAVATLAISGLAVSAAQEEQEADLRGATGASFTLAGYNDWTLHTIPQETVDEIAAMDGIKAHNASSWGIGAVLDGSGDALEVPKPLGDLVANDFYTTGCTDSEYASTFLSGAFRLVEGHHLTGDSNEIIIGKEAAENNGIAVGDTVSFRDGDNGEPVECTVAGLFEVLADGEDERPSMSRPSTLYDYEDYAFISLDTLVEARALYAGEWASGHIQSADFFVEDAAELDGIVERAKDAASLDWDNYYVEANGEVYERVAGTLENSGSLVSWLVALVAVASAVVMALVLLVSTRARKREIGVLLAEGFSKRGIICQHLVEAFVVAAAALVIAYLASGQLAGPVGALFGKAAGSVSVDPSFLVTVAGAGAALLVAAVAVSCIPMLRMQPREILSQME</sequence>
<evidence type="ECO:0000313" key="10">
    <source>
        <dbReference type="EMBL" id="MDJ1650045.1"/>
    </source>
</evidence>
<evidence type="ECO:0000256" key="5">
    <source>
        <dbReference type="ARBA" id="ARBA00023136"/>
    </source>
</evidence>
<dbReference type="Proteomes" id="UP001232750">
    <property type="component" value="Unassembled WGS sequence"/>
</dbReference>
<keyword evidence="2" id="KW-1003">Cell membrane</keyword>
<proteinExistence type="inferred from homology"/>
<evidence type="ECO:0000256" key="7">
    <source>
        <dbReference type="SAM" id="Phobius"/>
    </source>
</evidence>
<feature type="domain" description="MacB-like periplasmic core" evidence="9">
    <location>
        <begin position="21"/>
        <end position="227"/>
    </location>
</feature>
<keyword evidence="3 7" id="KW-0812">Transmembrane</keyword>
<dbReference type="Pfam" id="PF02687">
    <property type="entry name" value="FtsX"/>
    <property type="match status" value="1"/>
</dbReference>
<dbReference type="EMBL" id="JASJEU010000008">
    <property type="protein sequence ID" value="MDJ1650045.1"/>
    <property type="molecule type" value="Genomic_DNA"/>
</dbReference>
<feature type="transmembrane region" description="Helical" evidence="7">
    <location>
        <begin position="341"/>
        <end position="363"/>
    </location>
</feature>
<evidence type="ECO:0000256" key="6">
    <source>
        <dbReference type="ARBA" id="ARBA00038076"/>
    </source>
</evidence>
<keyword evidence="4 7" id="KW-1133">Transmembrane helix</keyword>
<evidence type="ECO:0000256" key="4">
    <source>
        <dbReference type="ARBA" id="ARBA00022989"/>
    </source>
</evidence>
<keyword evidence="5 7" id="KW-0472">Membrane</keyword>
<feature type="transmembrane region" description="Helical" evidence="7">
    <location>
        <begin position="292"/>
        <end position="314"/>
    </location>
</feature>